<reference evidence="7" key="1">
    <citation type="submission" date="2018-05" db="EMBL/GenBank/DDBJ databases">
        <authorList>
            <person name="Du Z."/>
            <person name="Wang X."/>
        </authorList>
    </citation>
    <scope>NUCLEOTIDE SEQUENCE [LARGE SCALE GENOMIC DNA]</scope>
    <source>
        <strain evidence="7">CQN31</strain>
    </source>
</reference>
<dbReference type="EMBL" id="QGNA01000001">
    <property type="protein sequence ID" value="PWS37977.1"/>
    <property type="molecule type" value="Genomic_DNA"/>
</dbReference>
<comment type="caution">
    <text evidence="6">The sequence shown here is derived from an EMBL/GenBank/DDBJ whole genome shotgun (WGS) entry which is preliminary data.</text>
</comment>
<proteinExistence type="inferred from homology"/>
<dbReference type="FunFam" id="3.40.50.300:FF:000020">
    <property type="entry name" value="Amino acid ABC transporter ATP-binding component"/>
    <property type="match status" value="1"/>
</dbReference>
<sequence>MGESVLTAHVASAVKADAPPAIVLDGVNKWFGALHVLRDINLQVAAGERVVVCGPSGSGKSTMIRCINRLEQHQEGRIVVDGIELTDDLRSLDAIRREVGMVFQSFNLFPHLTVLDNCTLAPIWVRRMPKKEAEERARGFLNLMRIPEQAEKYPGQLSGGQQQRVAIARALCMQPKIMLFDEPTSALDPEMIKEVLDTMVMLAEMGMTMVCVTHEMGFARQVADRVVFMDRGEIVESGEPEAIFNNPQTDRLKLFLSQILRGH</sequence>
<evidence type="ECO:0000259" key="5">
    <source>
        <dbReference type="PROSITE" id="PS50893"/>
    </source>
</evidence>
<dbReference type="Gene3D" id="3.40.50.300">
    <property type="entry name" value="P-loop containing nucleotide triphosphate hydrolases"/>
    <property type="match status" value="1"/>
</dbReference>
<keyword evidence="7" id="KW-1185">Reference proteome</keyword>
<organism evidence="6 7">
    <name type="scientific">Falsiroseomonas bella</name>
    <dbReference type="NCBI Taxonomy" id="2184016"/>
    <lineage>
        <taxon>Bacteria</taxon>
        <taxon>Pseudomonadati</taxon>
        <taxon>Pseudomonadota</taxon>
        <taxon>Alphaproteobacteria</taxon>
        <taxon>Acetobacterales</taxon>
        <taxon>Roseomonadaceae</taxon>
        <taxon>Falsiroseomonas</taxon>
    </lineage>
</organism>
<feature type="domain" description="ABC transporter" evidence="5">
    <location>
        <begin position="22"/>
        <end position="256"/>
    </location>
</feature>
<evidence type="ECO:0000256" key="4">
    <source>
        <dbReference type="ARBA" id="ARBA00022840"/>
    </source>
</evidence>
<dbReference type="PROSITE" id="PS00211">
    <property type="entry name" value="ABC_TRANSPORTER_1"/>
    <property type="match status" value="1"/>
</dbReference>
<dbReference type="InterPro" id="IPR030679">
    <property type="entry name" value="ABC_ATPase_HisP-typ"/>
</dbReference>
<dbReference type="SMART" id="SM00382">
    <property type="entry name" value="AAA"/>
    <property type="match status" value="1"/>
</dbReference>
<dbReference type="InterPro" id="IPR050086">
    <property type="entry name" value="MetN_ABC_transporter-like"/>
</dbReference>
<accession>A0A317FIS1</accession>
<evidence type="ECO:0000313" key="7">
    <source>
        <dbReference type="Proteomes" id="UP000245765"/>
    </source>
</evidence>
<dbReference type="CDD" id="cd03262">
    <property type="entry name" value="ABC_HisP_GlnQ"/>
    <property type="match status" value="1"/>
</dbReference>
<dbReference type="RefSeq" id="WP_109868599.1">
    <property type="nucleotide sequence ID" value="NZ_QGNA01000001.1"/>
</dbReference>
<dbReference type="Proteomes" id="UP000245765">
    <property type="component" value="Unassembled WGS sequence"/>
</dbReference>
<comment type="similarity">
    <text evidence="1">Belongs to the ABC transporter superfamily.</text>
</comment>
<keyword evidence="3" id="KW-0547">Nucleotide-binding</keyword>
<dbReference type="PANTHER" id="PTHR43166:SF4">
    <property type="entry name" value="PHOSPHONATES IMPORT ATP-BINDING PROTEIN PHNC"/>
    <property type="match status" value="1"/>
</dbReference>
<gene>
    <name evidence="6" type="primary">glnQ</name>
    <name evidence="6" type="ORF">DFH01_01285</name>
</gene>
<dbReference type="SUPFAM" id="SSF52540">
    <property type="entry name" value="P-loop containing nucleoside triphosphate hydrolases"/>
    <property type="match status" value="1"/>
</dbReference>
<keyword evidence="4 6" id="KW-0067">ATP-binding</keyword>
<dbReference type="InterPro" id="IPR017871">
    <property type="entry name" value="ABC_transporter-like_CS"/>
</dbReference>
<dbReference type="OrthoDB" id="9802264at2"/>
<evidence type="ECO:0000256" key="2">
    <source>
        <dbReference type="ARBA" id="ARBA00022448"/>
    </source>
</evidence>
<dbReference type="AlphaFoldDB" id="A0A317FIS1"/>
<dbReference type="GO" id="GO:0016887">
    <property type="term" value="F:ATP hydrolysis activity"/>
    <property type="evidence" value="ECO:0007669"/>
    <property type="project" value="InterPro"/>
</dbReference>
<dbReference type="GO" id="GO:0015424">
    <property type="term" value="F:ABC-type amino acid transporter activity"/>
    <property type="evidence" value="ECO:0007669"/>
    <property type="project" value="InterPro"/>
</dbReference>
<dbReference type="InterPro" id="IPR003439">
    <property type="entry name" value="ABC_transporter-like_ATP-bd"/>
</dbReference>
<evidence type="ECO:0000256" key="1">
    <source>
        <dbReference type="ARBA" id="ARBA00005417"/>
    </source>
</evidence>
<dbReference type="InterPro" id="IPR003593">
    <property type="entry name" value="AAA+_ATPase"/>
</dbReference>
<dbReference type="PROSITE" id="PS50893">
    <property type="entry name" value="ABC_TRANSPORTER_2"/>
    <property type="match status" value="1"/>
</dbReference>
<dbReference type="PANTHER" id="PTHR43166">
    <property type="entry name" value="AMINO ACID IMPORT ATP-BINDING PROTEIN"/>
    <property type="match status" value="1"/>
</dbReference>
<protein>
    <submittedName>
        <fullName evidence="6">Glutamine ABC transporter ATP-binding protein</fullName>
    </submittedName>
</protein>
<dbReference type="PIRSF" id="PIRSF039085">
    <property type="entry name" value="ABC_ATPase_HisP"/>
    <property type="match status" value="1"/>
</dbReference>
<keyword evidence="2" id="KW-0813">Transport</keyword>
<evidence type="ECO:0000313" key="6">
    <source>
        <dbReference type="EMBL" id="PWS37977.1"/>
    </source>
</evidence>
<dbReference type="InterPro" id="IPR027417">
    <property type="entry name" value="P-loop_NTPase"/>
</dbReference>
<name>A0A317FIS1_9PROT</name>
<evidence type="ECO:0000256" key="3">
    <source>
        <dbReference type="ARBA" id="ARBA00022741"/>
    </source>
</evidence>
<dbReference type="GO" id="GO:0005524">
    <property type="term" value="F:ATP binding"/>
    <property type="evidence" value="ECO:0007669"/>
    <property type="project" value="UniProtKB-KW"/>
</dbReference>
<dbReference type="Pfam" id="PF00005">
    <property type="entry name" value="ABC_tran"/>
    <property type="match status" value="1"/>
</dbReference>